<dbReference type="EMBL" id="CP035913">
    <property type="protein sequence ID" value="QBE65984.1"/>
    <property type="molecule type" value="Genomic_DNA"/>
</dbReference>
<gene>
    <name evidence="9" type="ORF">EWM63_25840</name>
</gene>
<dbReference type="RefSeq" id="WP_130189093.1">
    <property type="nucleotide sequence ID" value="NZ_CP035913.1"/>
</dbReference>
<dbReference type="PANTHER" id="PTHR30462:SF0">
    <property type="entry name" value="INTERMEMBRANE TRANSPORT PROTEIN YEBT"/>
    <property type="match status" value="1"/>
</dbReference>
<evidence type="ECO:0000313" key="9">
    <source>
        <dbReference type="EMBL" id="QBE65984.1"/>
    </source>
</evidence>
<dbReference type="AlphaFoldDB" id="A0A4P6L3J5"/>
<feature type="domain" description="Mce/MlaD" evidence="8">
    <location>
        <begin position="44"/>
        <end position="136"/>
    </location>
</feature>
<evidence type="ECO:0000256" key="4">
    <source>
        <dbReference type="ARBA" id="ARBA00022692"/>
    </source>
</evidence>
<dbReference type="PANTHER" id="PTHR30462">
    <property type="entry name" value="INTERMEMBRANE TRANSPORT PROTEIN PQIB-RELATED"/>
    <property type="match status" value="1"/>
</dbReference>
<dbReference type="OrthoDB" id="9806984at2"/>
<feature type="transmembrane region" description="Helical" evidence="7">
    <location>
        <begin position="20"/>
        <end position="38"/>
    </location>
</feature>
<dbReference type="Proteomes" id="UP000290637">
    <property type="component" value="Chromosome"/>
</dbReference>
<sequence length="538" mass="57957">MPEQDLPPPAVDRPSRWLPSLIWLIPVLAAIIGATQVVNWMTSRGPTIVVSFATGEGLEAGKTKVKYKDVDIGEVVAVTLGEDGNRVDAKIHMAREAKRFTAEDTRFWVVRPQIGASGVSGLGTLLSGPYIGAAPGTKGATTTEFTGLDTPPAVPPGLKGREYKLHADSLGSVGIGSPVYYRRLRVGQVASFELDRNGDGIDMSVFIEDRYVGLVGTDTRWWHASGVDLRLDAAGFKLNTQSLAALATGGIAFESGNGRKPAAAAPAGSRFILAEDRSAALRAPDGPAVAAVLYFDQSLRGLVPGATVDFRGIVLGEVRAVGVEFDRKRKAFRMPVTIDLYPGRLGKRFLDAYSGDVQAGHDTMARMIGRGLRGQLRTGSLLTNQLYIALDFFPNAPKAALVVEPDRLVLPTVPGSLDELQSQLLSIARKLDKVPFDDIGANLNRTLAQADVMLQRATSTLERLDGEVLPEVNDTLASARKTFASAESLLAQDAPLQSDLRRTLQEVTRTMQSVEALADYLERHPESLIRGKPQEKKK</sequence>
<keyword evidence="4 7" id="KW-0812">Transmembrane</keyword>
<reference evidence="9 10" key="1">
    <citation type="submission" date="2019-02" db="EMBL/GenBank/DDBJ databases">
        <title>Draft Genome Sequences of Six Type Strains of the Genus Massilia.</title>
        <authorList>
            <person name="Miess H."/>
            <person name="Frediansyhah A."/>
            <person name="Gross H."/>
        </authorList>
    </citation>
    <scope>NUCLEOTIDE SEQUENCE [LARGE SCALE GENOMIC DNA]</scope>
    <source>
        <strain evidence="9 10">DSM 17473</strain>
    </source>
</reference>
<dbReference type="Pfam" id="PF02470">
    <property type="entry name" value="MlaD"/>
    <property type="match status" value="3"/>
</dbReference>
<feature type="domain" description="Mce/MlaD" evidence="8">
    <location>
        <begin position="291"/>
        <end position="392"/>
    </location>
</feature>
<keyword evidence="3" id="KW-0997">Cell inner membrane</keyword>
<comment type="subcellular location">
    <subcellularLocation>
        <location evidence="1">Cell inner membrane</location>
    </subcellularLocation>
</comment>
<accession>A0A4P6L3J5</accession>
<dbReference type="InterPro" id="IPR051800">
    <property type="entry name" value="PqiA-PqiB_transport"/>
</dbReference>
<keyword evidence="6 7" id="KW-0472">Membrane</keyword>
<evidence type="ECO:0000256" key="1">
    <source>
        <dbReference type="ARBA" id="ARBA00004533"/>
    </source>
</evidence>
<keyword evidence="10" id="KW-1185">Reference proteome</keyword>
<evidence type="ECO:0000259" key="8">
    <source>
        <dbReference type="Pfam" id="PF02470"/>
    </source>
</evidence>
<evidence type="ECO:0000256" key="3">
    <source>
        <dbReference type="ARBA" id="ARBA00022519"/>
    </source>
</evidence>
<keyword evidence="5 7" id="KW-1133">Transmembrane helix</keyword>
<evidence type="ECO:0000313" key="10">
    <source>
        <dbReference type="Proteomes" id="UP000290637"/>
    </source>
</evidence>
<proteinExistence type="predicted"/>
<protein>
    <submittedName>
        <fullName evidence="9">MCE family protein</fullName>
    </submittedName>
</protein>
<dbReference type="KEGG" id="plue:EWM63_25840"/>
<dbReference type="InterPro" id="IPR003399">
    <property type="entry name" value="Mce/MlaD"/>
</dbReference>
<dbReference type="GO" id="GO:0005886">
    <property type="term" value="C:plasma membrane"/>
    <property type="evidence" value="ECO:0007669"/>
    <property type="project" value="UniProtKB-SubCell"/>
</dbReference>
<evidence type="ECO:0000256" key="2">
    <source>
        <dbReference type="ARBA" id="ARBA00022475"/>
    </source>
</evidence>
<organism evidence="9 10">
    <name type="scientific">Pseudoduganella lutea</name>
    <dbReference type="NCBI Taxonomy" id="321985"/>
    <lineage>
        <taxon>Bacteria</taxon>
        <taxon>Pseudomonadati</taxon>
        <taxon>Pseudomonadota</taxon>
        <taxon>Betaproteobacteria</taxon>
        <taxon>Burkholderiales</taxon>
        <taxon>Oxalobacteraceae</taxon>
        <taxon>Telluria group</taxon>
        <taxon>Pseudoduganella</taxon>
    </lineage>
</organism>
<evidence type="ECO:0000256" key="7">
    <source>
        <dbReference type="SAM" id="Phobius"/>
    </source>
</evidence>
<feature type="domain" description="Mce/MlaD" evidence="8">
    <location>
        <begin position="160"/>
        <end position="220"/>
    </location>
</feature>
<evidence type="ECO:0000256" key="5">
    <source>
        <dbReference type="ARBA" id="ARBA00022989"/>
    </source>
</evidence>
<keyword evidence="2" id="KW-1003">Cell membrane</keyword>
<name>A0A4P6L3J5_9BURK</name>
<evidence type="ECO:0000256" key="6">
    <source>
        <dbReference type="ARBA" id="ARBA00023136"/>
    </source>
</evidence>